<feature type="compositionally biased region" description="Polar residues" evidence="9">
    <location>
        <begin position="721"/>
        <end position="737"/>
    </location>
</feature>
<dbReference type="EMBL" id="LKEA01000003">
    <property type="protein sequence ID" value="ROW10535.1"/>
    <property type="molecule type" value="Genomic_DNA"/>
</dbReference>
<keyword evidence="4" id="KW-0256">Endoplasmic reticulum</keyword>
<dbReference type="PANTHER" id="PTHR13466">
    <property type="entry name" value="TEX2 PROTEIN-RELATED"/>
    <property type="match status" value="1"/>
</dbReference>
<organism evidence="11 12">
    <name type="scientific">Cytospora schulzeri</name>
    <dbReference type="NCBI Taxonomy" id="448051"/>
    <lineage>
        <taxon>Eukaryota</taxon>
        <taxon>Fungi</taxon>
        <taxon>Dikarya</taxon>
        <taxon>Ascomycota</taxon>
        <taxon>Pezizomycotina</taxon>
        <taxon>Sordariomycetes</taxon>
        <taxon>Sordariomycetidae</taxon>
        <taxon>Diaporthales</taxon>
        <taxon>Cytosporaceae</taxon>
        <taxon>Cytospora</taxon>
    </lineage>
</organism>
<feature type="compositionally biased region" description="Polar residues" evidence="9">
    <location>
        <begin position="670"/>
        <end position="684"/>
    </location>
</feature>
<keyword evidence="7" id="KW-0446">Lipid-binding</keyword>
<protein>
    <recommendedName>
        <fullName evidence="10">SMP-LTD domain-containing protein</fullName>
    </recommendedName>
</protein>
<keyword evidence="6" id="KW-0445">Lipid transport</keyword>
<feature type="compositionally biased region" description="Low complexity" evidence="9">
    <location>
        <begin position="747"/>
        <end position="757"/>
    </location>
</feature>
<dbReference type="PANTHER" id="PTHR13466:SF19">
    <property type="entry name" value="NUCLEUS-VACUOLE JUNCTION PROTEIN 2"/>
    <property type="match status" value="1"/>
</dbReference>
<evidence type="ECO:0000256" key="4">
    <source>
        <dbReference type="ARBA" id="ARBA00022824"/>
    </source>
</evidence>
<feature type="compositionally biased region" description="Basic and acidic residues" evidence="9">
    <location>
        <begin position="685"/>
        <end position="697"/>
    </location>
</feature>
<feature type="region of interest" description="Disordered" evidence="9">
    <location>
        <begin position="516"/>
        <end position="535"/>
    </location>
</feature>
<dbReference type="GO" id="GO:0005789">
    <property type="term" value="C:endoplasmic reticulum membrane"/>
    <property type="evidence" value="ECO:0007669"/>
    <property type="project" value="UniProtKB-SubCell"/>
</dbReference>
<feature type="compositionally biased region" description="Polar residues" evidence="9">
    <location>
        <begin position="649"/>
        <end position="661"/>
    </location>
</feature>
<feature type="compositionally biased region" description="Polar residues" evidence="9">
    <location>
        <begin position="574"/>
        <end position="594"/>
    </location>
</feature>
<evidence type="ECO:0000256" key="9">
    <source>
        <dbReference type="SAM" id="MobiDB-lite"/>
    </source>
</evidence>
<evidence type="ECO:0000256" key="5">
    <source>
        <dbReference type="ARBA" id="ARBA00022989"/>
    </source>
</evidence>
<dbReference type="Proteomes" id="UP000283895">
    <property type="component" value="Unassembled WGS sequence"/>
</dbReference>
<dbReference type="AlphaFoldDB" id="A0A423X4E8"/>
<keyword evidence="2" id="KW-0813">Transport</keyword>
<proteinExistence type="predicted"/>
<evidence type="ECO:0000256" key="1">
    <source>
        <dbReference type="ARBA" id="ARBA00004586"/>
    </source>
</evidence>
<dbReference type="PROSITE" id="PS51847">
    <property type="entry name" value="SMP"/>
    <property type="match status" value="1"/>
</dbReference>
<dbReference type="OrthoDB" id="26740at2759"/>
<evidence type="ECO:0000256" key="7">
    <source>
        <dbReference type="ARBA" id="ARBA00023121"/>
    </source>
</evidence>
<feature type="compositionally biased region" description="Basic and acidic residues" evidence="9">
    <location>
        <begin position="987"/>
        <end position="999"/>
    </location>
</feature>
<keyword evidence="12" id="KW-1185">Reference proteome</keyword>
<comment type="subcellular location">
    <subcellularLocation>
        <location evidence="1">Endoplasmic reticulum membrane</location>
    </subcellularLocation>
</comment>
<reference evidence="11 12" key="1">
    <citation type="submission" date="2015-09" db="EMBL/GenBank/DDBJ databases">
        <title>Host preference determinants of Valsa canker pathogens revealed by comparative genomics.</title>
        <authorList>
            <person name="Yin Z."/>
            <person name="Huang L."/>
        </authorList>
    </citation>
    <scope>NUCLEOTIDE SEQUENCE [LARGE SCALE GENOMIC DNA]</scope>
    <source>
        <strain evidence="11 12">03-1</strain>
    </source>
</reference>
<dbReference type="GO" id="GO:1990456">
    <property type="term" value="P:mitochondrion-endoplasmic reticulum membrane tethering"/>
    <property type="evidence" value="ECO:0007669"/>
    <property type="project" value="TreeGrafter"/>
</dbReference>
<evidence type="ECO:0000256" key="3">
    <source>
        <dbReference type="ARBA" id="ARBA00022692"/>
    </source>
</evidence>
<dbReference type="InterPro" id="IPR031468">
    <property type="entry name" value="SMP_LBD"/>
</dbReference>
<feature type="compositionally biased region" description="Low complexity" evidence="9">
    <location>
        <begin position="771"/>
        <end position="780"/>
    </location>
</feature>
<keyword evidence="8" id="KW-0472">Membrane</keyword>
<evidence type="ECO:0000259" key="10">
    <source>
        <dbReference type="PROSITE" id="PS51847"/>
    </source>
</evidence>
<comment type="caution">
    <text evidence="11">The sequence shown here is derived from an EMBL/GenBank/DDBJ whole genome shotgun (WGS) entry which is preliminary data.</text>
</comment>
<dbReference type="Pfam" id="PF15413">
    <property type="entry name" value="PH_11"/>
    <property type="match status" value="1"/>
</dbReference>
<gene>
    <name evidence="11" type="ORF">VMCG_01709</name>
</gene>
<dbReference type="GO" id="GO:0015914">
    <property type="term" value="P:phospholipid transport"/>
    <property type="evidence" value="ECO:0007669"/>
    <property type="project" value="TreeGrafter"/>
</dbReference>
<sequence>MGSWSAFLLTYLLGGVTFIPLVLLIVLAHAHFTLPYRDDAHHTSKDTEDDDLVQPNDDLAPLKAAQKELKEHIKPRTPNHHEIETAAGYFAVCREYKPMGINAKPIERSTPVGSTTVAAPSQSVYQTMYRSIFDRKQVPGPLDNGKNISQRPKKAGNVFYVVLRHGHLMLFDDDEQLEVRHVVSLAHHHVSIYSGGDVTPEGELFIKRNAICLSRRTIGGIDLPLDTQISKPFFLFSENCSAKEDFYFALLRNQEQAFQTEERAPAPLSFDVKHVISLVQRLHASEEHMQSRWLNAMIGRIFLGLYKTADIEAAIRGKLTKKISRVKRPAFLSNIEIRKIDLGESAPIFTNLRHKDLTVEGECCMEADVRYTGNFRIEVAAVARIDLGTRLKAREVNLVLSVALRKLDGHLLMKIKPPPSNRLWFSFSQMPKMEMTIEPIVSSRQITYTVILRQIEARIKEVVAETLVLPFWDDTPFFKTEHKKWRGGIFAGDDAVESSLDSETTEAQMGEVDEVEALENSTPPTTDLPPHMEKSQSMPVIETAQTAPSTSSTGLFGLKLAARGNKVPQVNLSSPTIDAPGSNQLNAKASSTSTETKKEIPTNHHLKKSSSFINEPTTIVSTETVNADAFKPSPPPGESLAASAMAKLTSKSKPTSASGSPLVSPLRDSFISNASAQSTPSLQENADKEGDIDETPKLPRRGTASSGHSNIGERSPGKGSPTPSVKSNKTQTGSSIRGSFLKRENTTDTTSTASTKDTSGHSPKRITTGLAAVSSAAGAAKRWGLNALQRHGNDTGKNGQGAGPEPEIDLSKPMGGGRPLPPPGCPLPMPERKTKTAIPVPKRKPVPPPELLERPSVGSREPSKSKRRPVPPPPLPRRRRHTDEDMEEQGEELLVVAAPIPESEPTSPLPDTMQAYQHPYAEDAEGAEDGSDSYAAEDSYAHGNGETPPALPSEESHRSSGTSEPQGEGGNDDEYAAWMENTGDDDSSPRHVTTEDVSH</sequence>
<dbReference type="Pfam" id="PF10296">
    <property type="entry name" value="MMM1"/>
    <property type="match status" value="1"/>
</dbReference>
<dbReference type="CDD" id="cd21675">
    <property type="entry name" value="SMP_TEX2"/>
    <property type="match status" value="1"/>
</dbReference>
<evidence type="ECO:0000313" key="11">
    <source>
        <dbReference type="EMBL" id="ROW10535.1"/>
    </source>
</evidence>
<dbReference type="InterPro" id="IPR019411">
    <property type="entry name" value="MMM1_dom"/>
</dbReference>
<name>A0A423X4E8_9PEZI</name>
<dbReference type="GO" id="GO:0032865">
    <property type="term" value="C:ERMES complex"/>
    <property type="evidence" value="ECO:0007669"/>
    <property type="project" value="TreeGrafter"/>
</dbReference>
<feature type="region of interest" description="Disordered" evidence="9">
    <location>
        <begin position="627"/>
        <end position="999"/>
    </location>
</feature>
<evidence type="ECO:0000256" key="2">
    <source>
        <dbReference type="ARBA" id="ARBA00022448"/>
    </source>
</evidence>
<feature type="compositionally biased region" description="Pro residues" evidence="9">
    <location>
        <begin position="819"/>
        <end position="829"/>
    </location>
</feature>
<feature type="region of interest" description="Disordered" evidence="9">
    <location>
        <begin position="574"/>
        <end position="605"/>
    </location>
</feature>
<keyword evidence="3" id="KW-0812">Transmembrane</keyword>
<evidence type="ECO:0000256" key="8">
    <source>
        <dbReference type="ARBA" id="ARBA00023136"/>
    </source>
</evidence>
<feature type="compositionally biased region" description="Acidic residues" evidence="9">
    <location>
        <begin position="922"/>
        <end position="931"/>
    </location>
</feature>
<keyword evidence="5" id="KW-1133">Transmembrane helix</keyword>
<evidence type="ECO:0000256" key="6">
    <source>
        <dbReference type="ARBA" id="ARBA00023055"/>
    </source>
</evidence>
<dbReference type="GO" id="GO:0008289">
    <property type="term" value="F:lipid binding"/>
    <property type="evidence" value="ECO:0007669"/>
    <property type="project" value="UniProtKB-KW"/>
</dbReference>
<dbReference type="STRING" id="356882.A0A423X4E8"/>
<evidence type="ECO:0000313" key="12">
    <source>
        <dbReference type="Proteomes" id="UP000283895"/>
    </source>
</evidence>
<feature type="domain" description="SMP-LTD" evidence="10">
    <location>
        <begin position="285"/>
        <end position="478"/>
    </location>
</feature>
<accession>A0A423X4E8</accession>